<dbReference type="EC" id="7.-.-.-" evidence="6"/>
<keyword evidence="6" id="KW-1133">Transmembrane helix</keyword>
<keyword evidence="1 6" id="KW-0813">Transport</keyword>
<dbReference type="eggNOG" id="COG4659">
    <property type="taxonomic scope" value="Bacteria"/>
</dbReference>
<dbReference type="Gene3D" id="3.90.1010.20">
    <property type="match status" value="1"/>
</dbReference>
<keyword evidence="7" id="KW-0732">Signal</keyword>
<keyword evidence="4 6" id="KW-0288">FMN</keyword>
<dbReference type="PANTHER" id="PTHR36118">
    <property type="entry name" value="ION-TRANSLOCATING OXIDOREDUCTASE COMPLEX SUBUNIT G"/>
    <property type="match status" value="1"/>
</dbReference>
<dbReference type="HAMAP" id="MF_00479">
    <property type="entry name" value="RsxG_RnfG"/>
    <property type="match status" value="1"/>
</dbReference>
<sequence length="188" mass="19298">MNSMVKIGTTLFAFSAIAAGLLAGTNQMTAPKIAVLNEKANNEARMQVLPEAKEFKKVEEGQYKSAGAATVREVFEGSNGSEKAGYTIKAAPSGYGGEVEITIGISKDGKISGVSIGNNSETPGLGAKSADPAFNGQYKGKAAKPIEVIKAGNPADNQIKAISGATITSKAVTSGVNDAIKVFDTLNK</sequence>
<dbReference type="InterPro" id="IPR010209">
    <property type="entry name" value="Ion_transpt_RnfG/RsxG"/>
</dbReference>
<dbReference type="InterPro" id="IPR007329">
    <property type="entry name" value="FMN-bd"/>
</dbReference>
<feature type="modified residue" description="FMN phosphoryl threonine" evidence="6">
    <location>
        <position position="166"/>
    </location>
</feature>
<evidence type="ECO:0000256" key="3">
    <source>
        <dbReference type="ARBA" id="ARBA00022630"/>
    </source>
</evidence>
<comment type="subunit">
    <text evidence="6">The complex is composed of six subunits: RnfA, RnfB, RnfC, RnfD, RnfE and RnfG.</text>
</comment>
<dbReference type="PATRIC" id="fig|1261.3.peg.417"/>
<dbReference type="Pfam" id="PF04205">
    <property type="entry name" value="FMN_bind"/>
    <property type="match status" value="1"/>
</dbReference>
<dbReference type="GO" id="GO:0022900">
    <property type="term" value="P:electron transport chain"/>
    <property type="evidence" value="ECO:0007669"/>
    <property type="project" value="UniProtKB-UniRule"/>
</dbReference>
<comment type="function">
    <text evidence="6">Part of a membrane-bound complex that couples electron transfer with translocation of ions across the membrane.</text>
</comment>
<keyword evidence="2 6" id="KW-0597">Phosphoprotein</keyword>
<evidence type="ECO:0000256" key="2">
    <source>
        <dbReference type="ARBA" id="ARBA00022553"/>
    </source>
</evidence>
<evidence type="ECO:0000256" key="6">
    <source>
        <dbReference type="HAMAP-Rule" id="MF_00479"/>
    </source>
</evidence>
<dbReference type="SMART" id="SM00900">
    <property type="entry name" value="FMN_bind"/>
    <property type="match status" value="1"/>
</dbReference>
<keyword evidence="6" id="KW-0472">Membrane</keyword>
<dbReference type="RefSeq" id="WP_002844635.1">
    <property type="nucleotide sequence ID" value="NZ_CP096607.1"/>
</dbReference>
<evidence type="ECO:0000256" key="1">
    <source>
        <dbReference type="ARBA" id="ARBA00022448"/>
    </source>
</evidence>
<evidence type="ECO:0000313" key="10">
    <source>
        <dbReference type="Proteomes" id="UP000070326"/>
    </source>
</evidence>
<comment type="similarity">
    <text evidence="6">Belongs to the RnfG family.</text>
</comment>
<dbReference type="STRING" id="1261.HMPREF3195_00402"/>
<evidence type="ECO:0000256" key="4">
    <source>
        <dbReference type="ARBA" id="ARBA00022643"/>
    </source>
</evidence>
<evidence type="ECO:0000259" key="8">
    <source>
        <dbReference type="SMART" id="SM00900"/>
    </source>
</evidence>
<keyword evidence="6" id="KW-1278">Translocase</keyword>
<keyword evidence="5 6" id="KW-0249">Electron transport</keyword>
<feature type="domain" description="FMN-binding" evidence="8">
    <location>
        <begin position="94"/>
        <end position="183"/>
    </location>
</feature>
<dbReference type="AlphaFoldDB" id="A0A135YXI2"/>
<comment type="subcellular location">
    <subcellularLocation>
        <location evidence="6">Cell membrane</location>
        <topology evidence="6">Single-pass membrane protein</topology>
    </subcellularLocation>
</comment>
<dbReference type="GO" id="GO:0009055">
    <property type="term" value="F:electron transfer activity"/>
    <property type="evidence" value="ECO:0007669"/>
    <property type="project" value="InterPro"/>
</dbReference>
<dbReference type="NCBIfam" id="TIGR01947">
    <property type="entry name" value="rnfG"/>
    <property type="match status" value="1"/>
</dbReference>
<name>A0A135YXI2_9FIRM</name>
<evidence type="ECO:0000313" key="9">
    <source>
        <dbReference type="EMBL" id="KXI14071.1"/>
    </source>
</evidence>
<comment type="caution">
    <text evidence="9">The sequence shown here is derived from an EMBL/GenBank/DDBJ whole genome shotgun (WGS) entry which is preliminary data.</text>
</comment>
<keyword evidence="3 6" id="KW-0285">Flavoprotein</keyword>
<keyword evidence="6" id="KW-1003">Cell membrane</keyword>
<gene>
    <name evidence="6" type="primary">rnfG</name>
    <name evidence="9" type="ORF">HMPREF3195_00402</name>
</gene>
<organism evidence="9 10">
    <name type="scientific">Peptostreptococcus anaerobius</name>
    <dbReference type="NCBI Taxonomy" id="1261"/>
    <lineage>
        <taxon>Bacteria</taxon>
        <taxon>Bacillati</taxon>
        <taxon>Bacillota</taxon>
        <taxon>Clostridia</taxon>
        <taxon>Peptostreptococcales</taxon>
        <taxon>Peptostreptococcaceae</taxon>
        <taxon>Peptostreptococcus</taxon>
    </lineage>
</organism>
<dbReference type="GO" id="GO:0010181">
    <property type="term" value="F:FMN binding"/>
    <property type="evidence" value="ECO:0007669"/>
    <property type="project" value="InterPro"/>
</dbReference>
<dbReference type="PANTHER" id="PTHR36118:SF1">
    <property type="entry name" value="ION-TRANSLOCATING OXIDOREDUCTASE COMPLEX SUBUNIT G"/>
    <property type="match status" value="1"/>
</dbReference>
<keyword evidence="6" id="KW-0812">Transmembrane</keyword>
<feature type="signal peptide" evidence="7">
    <location>
        <begin position="1"/>
        <end position="18"/>
    </location>
</feature>
<dbReference type="GO" id="GO:0005886">
    <property type="term" value="C:plasma membrane"/>
    <property type="evidence" value="ECO:0007669"/>
    <property type="project" value="UniProtKB-SubCell"/>
</dbReference>
<comment type="cofactor">
    <cofactor evidence="6">
        <name>FMN</name>
        <dbReference type="ChEBI" id="CHEBI:58210"/>
    </cofactor>
</comment>
<accession>A0A135YXI2</accession>
<dbReference type="GeneID" id="79843525"/>
<protein>
    <recommendedName>
        <fullName evidence="6">Ion-translocating oxidoreductase complex subunit G</fullName>
        <ecNumber evidence="6">7.-.-.-</ecNumber>
    </recommendedName>
    <alternativeName>
        <fullName evidence="6">Rnf electron transport complex subunit G</fullName>
    </alternativeName>
</protein>
<proteinExistence type="inferred from homology"/>
<dbReference type="Proteomes" id="UP000070326">
    <property type="component" value="Unassembled WGS sequence"/>
</dbReference>
<feature type="chain" id="PRO_5007468707" description="Ion-translocating oxidoreductase complex subunit G" evidence="7">
    <location>
        <begin position="19"/>
        <end position="188"/>
    </location>
</feature>
<evidence type="ECO:0000256" key="5">
    <source>
        <dbReference type="ARBA" id="ARBA00022982"/>
    </source>
</evidence>
<reference evidence="9 10" key="1">
    <citation type="submission" date="2016-02" db="EMBL/GenBank/DDBJ databases">
        <authorList>
            <person name="Wen L."/>
            <person name="He K."/>
            <person name="Yang H."/>
        </authorList>
    </citation>
    <scope>NUCLEOTIDE SEQUENCE [LARGE SCALE GENOMIC DNA]</scope>
    <source>
        <strain evidence="9 10">MJR8628A</strain>
    </source>
</reference>
<dbReference type="PIRSF" id="PIRSF006091">
    <property type="entry name" value="E_trnsport_RnfG"/>
    <property type="match status" value="1"/>
</dbReference>
<evidence type="ECO:0000256" key="7">
    <source>
        <dbReference type="SAM" id="SignalP"/>
    </source>
</evidence>
<dbReference type="EMBL" id="LSQZ01000014">
    <property type="protein sequence ID" value="KXI14071.1"/>
    <property type="molecule type" value="Genomic_DNA"/>
</dbReference>